<evidence type="ECO:0000256" key="2">
    <source>
        <dbReference type="ARBA" id="ARBA00004319"/>
    </source>
</evidence>
<evidence type="ECO:0000256" key="4">
    <source>
        <dbReference type="ARBA" id="ARBA00012723"/>
    </source>
</evidence>
<comment type="similarity">
    <text evidence="3 12">Belongs to the protein disulfide isomerase family.</text>
</comment>
<dbReference type="NCBIfam" id="TIGR01130">
    <property type="entry name" value="ER_PDI_fam"/>
    <property type="match status" value="1"/>
</dbReference>
<accession>A0A8J8NPH3</accession>
<dbReference type="InterPro" id="IPR013766">
    <property type="entry name" value="Thioredoxin_domain"/>
</dbReference>
<feature type="domain" description="Thioredoxin" evidence="14">
    <location>
        <begin position="13"/>
        <end position="138"/>
    </location>
</feature>
<dbReference type="EMBL" id="RRYP01008845">
    <property type="protein sequence ID" value="TNV79492.1"/>
    <property type="molecule type" value="Genomic_DNA"/>
</dbReference>
<dbReference type="InterPro" id="IPR036249">
    <property type="entry name" value="Thioredoxin-like_sf"/>
</dbReference>
<gene>
    <name evidence="15" type="ORF">FGO68_gene9182</name>
</gene>
<reference evidence="15" key="1">
    <citation type="submission" date="2019-06" db="EMBL/GenBank/DDBJ databases">
        <authorList>
            <person name="Zheng W."/>
        </authorList>
    </citation>
    <scope>NUCLEOTIDE SEQUENCE</scope>
    <source>
        <strain evidence="15">QDHG01</strain>
    </source>
</reference>
<dbReference type="Proteomes" id="UP000785679">
    <property type="component" value="Unassembled WGS sequence"/>
</dbReference>
<feature type="disulfide bond" description="Redox-active" evidence="11">
    <location>
        <begin position="59"/>
        <end position="62"/>
    </location>
</feature>
<feature type="chain" id="PRO_5035342647" description="Protein disulfide-isomerase" evidence="13">
    <location>
        <begin position="21"/>
        <end position="495"/>
    </location>
</feature>
<keyword evidence="7" id="KW-0256">Endoplasmic reticulum</keyword>
<evidence type="ECO:0000256" key="6">
    <source>
        <dbReference type="ARBA" id="ARBA00022737"/>
    </source>
</evidence>
<dbReference type="PRINTS" id="PR00421">
    <property type="entry name" value="THIOREDOXIN"/>
</dbReference>
<dbReference type="EC" id="5.3.4.1" evidence="4 13"/>
<keyword evidence="16" id="KW-1185">Reference proteome</keyword>
<name>A0A8J8NPH3_HALGN</name>
<sequence>MLFPKKITLASLLLLGLSAAFNIADVETDEGVLVLTDANFDDVLQSTSHLLVEFYAPWCGHCQQLAPEYAKAAQSLAASGGGAIRLAKVDATVHNGLAERFQVQGFPTLHWFKHGARQDYTGGRNEESIVQWVVKHSGPPSVSVATCQEVKERASGDKLALAYIGDLGQKDFTVFMSVAENPTIGEKYQFYHTADFEGCGGQFGTDSPSLVLFRNFDTSPVLYSGSIQDIDALLIWLQGQSVPTLIEFSEDYIEPIFGQRKLTLFLFRSNADNDFSQAFSEVAQELRGQLLFVTSGVTEGIQARLGDFMGIDEGQLPTFRILDAENDMRKYSMSANGATVESIKQFIEDFKQGKLSVHVKSQEIPEDDGRSLKTIVGKNFREKVLETENEVFIKFYAPWCGHCKSMAPTWESLAEEFRAVEGLVIADMDATANEPEGVDIKGFPSLKFYKNGVATDYEGGREFHQLRDFLKENSSAYQRHLAKGGNTHTEHSEEL</sequence>
<feature type="domain" description="Thioredoxin" evidence="14">
    <location>
        <begin position="334"/>
        <end position="475"/>
    </location>
</feature>
<evidence type="ECO:0000256" key="8">
    <source>
        <dbReference type="ARBA" id="ARBA00023157"/>
    </source>
</evidence>
<evidence type="ECO:0000256" key="1">
    <source>
        <dbReference type="ARBA" id="ARBA00001182"/>
    </source>
</evidence>
<protein>
    <recommendedName>
        <fullName evidence="4 13">Protein disulfide-isomerase</fullName>
        <ecNumber evidence="4 13">5.3.4.1</ecNumber>
    </recommendedName>
</protein>
<evidence type="ECO:0000313" key="16">
    <source>
        <dbReference type="Proteomes" id="UP000785679"/>
    </source>
</evidence>
<evidence type="ECO:0000313" key="15">
    <source>
        <dbReference type="EMBL" id="TNV79492.1"/>
    </source>
</evidence>
<keyword evidence="10 11" id="KW-0676">Redox-active center</keyword>
<proteinExistence type="inferred from homology"/>
<evidence type="ECO:0000256" key="3">
    <source>
        <dbReference type="ARBA" id="ARBA00006347"/>
    </source>
</evidence>
<dbReference type="Gene3D" id="3.40.30.10">
    <property type="entry name" value="Glutaredoxin"/>
    <property type="match status" value="4"/>
</dbReference>
<evidence type="ECO:0000256" key="7">
    <source>
        <dbReference type="ARBA" id="ARBA00022824"/>
    </source>
</evidence>
<dbReference type="AlphaFoldDB" id="A0A8J8NPH3"/>
<dbReference type="InterPro" id="IPR017937">
    <property type="entry name" value="Thioredoxin_CS"/>
</dbReference>
<dbReference type="SUPFAM" id="SSF52833">
    <property type="entry name" value="Thioredoxin-like"/>
    <property type="match status" value="4"/>
</dbReference>
<dbReference type="GO" id="GO:0005788">
    <property type="term" value="C:endoplasmic reticulum lumen"/>
    <property type="evidence" value="ECO:0007669"/>
    <property type="project" value="UniProtKB-SubCell"/>
</dbReference>
<evidence type="ECO:0000256" key="13">
    <source>
        <dbReference type="RuleBase" id="RU361130"/>
    </source>
</evidence>
<dbReference type="Pfam" id="PF13848">
    <property type="entry name" value="Thioredoxin_6"/>
    <property type="match status" value="1"/>
</dbReference>
<comment type="catalytic activity">
    <reaction evidence="1 13">
        <text>Catalyzes the rearrangement of -S-S- bonds in proteins.</text>
        <dbReference type="EC" id="5.3.4.1"/>
    </reaction>
</comment>
<dbReference type="CDD" id="cd02995">
    <property type="entry name" value="PDI_a_PDI_a'_C"/>
    <property type="match status" value="1"/>
</dbReference>
<evidence type="ECO:0000256" key="12">
    <source>
        <dbReference type="RuleBase" id="RU004208"/>
    </source>
</evidence>
<dbReference type="CDD" id="cd02961">
    <property type="entry name" value="PDI_a_family"/>
    <property type="match status" value="1"/>
</dbReference>
<dbReference type="GO" id="GO:0034976">
    <property type="term" value="P:response to endoplasmic reticulum stress"/>
    <property type="evidence" value="ECO:0007669"/>
    <property type="project" value="TreeGrafter"/>
</dbReference>
<dbReference type="PROSITE" id="PS51352">
    <property type="entry name" value="THIOREDOXIN_2"/>
    <property type="match status" value="2"/>
</dbReference>
<dbReference type="Pfam" id="PF00085">
    <property type="entry name" value="Thioredoxin"/>
    <property type="match status" value="2"/>
</dbReference>
<keyword evidence="9 13" id="KW-0413">Isomerase</keyword>
<feature type="disulfide bond" description="Redox-active" evidence="11">
    <location>
        <begin position="400"/>
        <end position="403"/>
    </location>
</feature>
<evidence type="ECO:0000256" key="10">
    <source>
        <dbReference type="ARBA" id="ARBA00023284"/>
    </source>
</evidence>
<evidence type="ECO:0000256" key="9">
    <source>
        <dbReference type="ARBA" id="ARBA00023235"/>
    </source>
</evidence>
<dbReference type="OrthoDB" id="72053at2759"/>
<keyword evidence="8 11" id="KW-1015">Disulfide bond</keyword>
<dbReference type="InterPro" id="IPR005788">
    <property type="entry name" value="PDI_thioredoxin-like_dom"/>
</dbReference>
<dbReference type="FunFam" id="3.40.30.10:FF:000023">
    <property type="entry name" value="Protein disulfide-isomerase"/>
    <property type="match status" value="1"/>
</dbReference>
<keyword evidence="6" id="KW-0677">Repeat</keyword>
<evidence type="ECO:0000259" key="14">
    <source>
        <dbReference type="PROSITE" id="PS51352"/>
    </source>
</evidence>
<dbReference type="PROSITE" id="PS00194">
    <property type="entry name" value="THIOREDOXIN_1"/>
    <property type="match status" value="2"/>
</dbReference>
<dbReference type="GO" id="GO:0003756">
    <property type="term" value="F:protein disulfide isomerase activity"/>
    <property type="evidence" value="ECO:0007669"/>
    <property type="project" value="UniProtKB-EC"/>
</dbReference>
<evidence type="ECO:0000256" key="11">
    <source>
        <dbReference type="PIRSR" id="PIRSR605792-51"/>
    </source>
</evidence>
<dbReference type="NCBIfam" id="TIGR01126">
    <property type="entry name" value="pdi_dom"/>
    <property type="match status" value="1"/>
</dbReference>
<comment type="subcellular location">
    <subcellularLocation>
        <location evidence="2">Endoplasmic reticulum lumen</location>
    </subcellularLocation>
</comment>
<evidence type="ECO:0000256" key="5">
    <source>
        <dbReference type="ARBA" id="ARBA00022729"/>
    </source>
</evidence>
<keyword evidence="5 13" id="KW-0732">Signal</keyword>
<dbReference type="CDD" id="cd02982">
    <property type="entry name" value="PDI_b'_family"/>
    <property type="match status" value="1"/>
</dbReference>
<organism evidence="15 16">
    <name type="scientific">Halteria grandinella</name>
    <dbReference type="NCBI Taxonomy" id="5974"/>
    <lineage>
        <taxon>Eukaryota</taxon>
        <taxon>Sar</taxon>
        <taxon>Alveolata</taxon>
        <taxon>Ciliophora</taxon>
        <taxon>Intramacronucleata</taxon>
        <taxon>Spirotrichea</taxon>
        <taxon>Stichotrichia</taxon>
        <taxon>Sporadotrichida</taxon>
        <taxon>Halteriidae</taxon>
        <taxon>Halteria</taxon>
    </lineage>
</organism>
<dbReference type="PANTHER" id="PTHR18929:SF240">
    <property type="entry name" value="PROTEIN DISULFIDE-ISOMERASE"/>
    <property type="match status" value="1"/>
</dbReference>
<dbReference type="GO" id="GO:0006457">
    <property type="term" value="P:protein folding"/>
    <property type="evidence" value="ECO:0007669"/>
    <property type="project" value="TreeGrafter"/>
</dbReference>
<dbReference type="InterPro" id="IPR005792">
    <property type="entry name" value="Prot_disulphide_isomerase"/>
</dbReference>
<comment type="caution">
    <text evidence="15">The sequence shown here is derived from an EMBL/GenBank/DDBJ whole genome shotgun (WGS) entry which is preliminary data.</text>
</comment>
<dbReference type="PANTHER" id="PTHR18929">
    <property type="entry name" value="PROTEIN DISULFIDE ISOMERASE"/>
    <property type="match status" value="1"/>
</dbReference>
<feature type="signal peptide" evidence="13">
    <location>
        <begin position="1"/>
        <end position="20"/>
    </location>
</feature>